<organism evidence="1 2">
    <name type="scientific">Trifolium pratense</name>
    <name type="common">Red clover</name>
    <dbReference type="NCBI Taxonomy" id="57577"/>
    <lineage>
        <taxon>Eukaryota</taxon>
        <taxon>Viridiplantae</taxon>
        <taxon>Streptophyta</taxon>
        <taxon>Embryophyta</taxon>
        <taxon>Tracheophyta</taxon>
        <taxon>Spermatophyta</taxon>
        <taxon>Magnoliopsida</taxon>
        <taxon>eudicotyledons</taxon>
        <taxon>Gunneridae</taxon>
        <taxon>Pentapetalae</taxon>
        <taxon>rosids</taxon>
        <taxon>fabids</taxon>
        <taxon>Fabales</taxon>
        <taxon>Fabaceae</taxon>
        <taxon>Papilionoideae</taxon>
        <taxon>50 kb inversion clade</taxon>
        <taxon>NPAAA clade</taxon>
        <taxon>Hologalegina</taxon>
        <taxon>IRL clade</taxon>
        <taxon>Trifolieae</taxon>
        <taxon>Trifolium</taxon>
    </lineage>
</organism>
<comment type="caution">
    <text evidence="1">The sequence shown here is derived from an EMBL/GenBank/DDBJ whole genome shotgun (WGS) entry which is preliminary data.</text>
</comment>
<keyword evidence="2" id="KW-1185">Reference proteome</keyword>
<accession>A0ACB0LPQ7</accession>
<sequence>MDLTVSDSEEEGNNEINELGKRVSRKPGYLNDYEVGDYEAGESSDSQAFFSPSEDPMTYNDAAKHDVWKKAMDTEIAAIESNDTWELTHLPAGAKKIGVKWVYKTKYNEEGKIEKHKARLVAKGYSQQHGIDYNEVFAPVARWDTIRTILAIAATNHWYVFQLDVKSAFLHGELDETVYVEQPLGYQKKEKEMVYRLKKSLYGLKQAPRAWYSKIEAYFCREGFVKCTHEHTLFVKKESDGRIIIVSLYVDDLIFTGNDQNLFDKFKTSMERNFAMTDLGKMRYFLGIEVKQTKEGIFMFQQKYACEVLKRFNMESCNSVCNPIVPGNKLKKDEDGIACDSTSYKQMVGCLMYLLATRPDLAFSVCLVDRFMERPTELHVAAVKRILRYVKGTVSYGLWFEKGKDDELVGWTYSDYAGDLDDRKSTSGYVFMIGSKVVSWCSKKQPIVTLSTTEAEFIAAANCACQAIWLSRILDHISSRKKDCITLYCDNSSTIKLSKNPVMHGRSKHIDVRFHFLRDLTKDGKVQLLHCSSFEQTADIMTKALSLESFCKIRDMLGLCKLEDIN</sequence>
<dbReference type="EMBL" id="CASHSV030000615">
    <property type="protein sequence ID" value="CAJ2670750.1"/>
    <property type="molecule type" value="Genomic_DNA"/>
</dbReference>
<protein>
    <submittedName>
        <fullName evidence="1">Uncharacterized protein</fullName>
    </submittedName>
</protein>
<dbReference type="Proteomes" id="UP001177021">
    <property type="component" value="Unassembled WGS sequence"/>
</dbReference>
<gene>
    <name evidence="1" type="ORF">MILVUS5_LOCUS34735</name>
</gene>
<evidence type="ECO:0000313" key="1">
    <source>
        <dbReference type="EMBL" id="CAJ2670750.1"/>
    </source>
</evidence>
<evidence type="ECO:0000313" key="2">
    <source>
        <dbReference type="Proteomes" id="UP001177021"/>
    </source>
</evidence>
<reference evidence="1" key="1">
    <citation type="submission" date="2023-10" db="EMBL/GenBank/DDBJ databases">
        <authorList>
            <person name="Rodriguez Cubillos JULIANA M."/>
            <person name="De Vega J."/>
        </authorList>
    </citation>
    <scope>NUCLEOTIDE SEQUENCE</scope>
</reference>
<name>A0ACB0LPQ7_TRIPR</name>
<proteinExistence type="predicted"/>